<sequence length="65" mass="7611">MPKDSPSPRHPHFGMDKLSSHHCTFLLWGKFFRVPKHRAHPHSLQLCFIRDNHGLHHRCSMSCNA</sequence>
<evidence type="ECO:0000313" key="1">
    <source>
        <dbReference type="EMBL" id="MBX36836.1"/>
    </source>
</evidence>
<organism evidence="1">
    <name type="scientific">Rhizophora mucronata</name>
    <name type="common">Asiatic mangrove</name>
    <dbReference type="NCBI Taxonomy" id="61149"/>
    <lineage>
        <taxon>Eukaryota</taxon>
        <taxon>Viridiplantae</taxon>
        <taxon>Streptophyta</taxon>
        <taxon>Embryophyta</taxon>
        <taxon>Tracheophyta</taxon>
        <taxon>Spermatophyta</taxon>
        <taxon>Magnoliopsida</taxon>
        <taxon>eudicotyledons</taxon>
        <taxon>Gunneridae</taxon>
        <taxon>Pentapetalae</taxon>
        <taxon>rosids</taxon>
        <taxon>fabids</taxon>
        <taxon>Malpighiales</taxon>
        <taxon>Rhizophoraceae</taxon>
        <taxon>Rhizophora</taxon>
    </lineage>
</organism>
<reference evidence="1" key="1">
    <citation type="submission" date="2018-02" db="EMBL/GenBank/DDBJ databases">
        <title>Rhizophora mucronata_Transcriptome.</title>
        <authorList>
            <person name="Meera S.P."/>
            <person name="Sreeshan A."/>
            <person name="Augustine A."/>
        </authorList>
    </citation>
    <scope>NUCLEOTIDE SEQUENCE</scope>
    <source>
        <tissue evidence="1">Leaf</tissue>
    </source>
</reference>
<dbReference type="EMBL" id="GGEC01056352">
    <property type="protein sequence ID" value="MBX36836.1"/>
    <property type="molecule type" value="Transcribed_RNA"/>
</dbReference>
<accession>A0A2P2N317</accession>
<proteinExistence type="predicted"/>
<name>A0A2P2N317_RHIMU</name>
<protein>
    <submittedName>
        <fullName evidence="1">Uncharacterized protein</fullName>
    </submittedName>
</protein>
<dbReference type="AlphaFoldDB" id="A0A2P2N317"/>